<keyword evidence="2" id="KW-1185">Reference proteome</keyword>
<sequence length="19" mass="2203">MLMQRHCMTDFCTPSRASS</sequence>
<evidence type="ECO:0000313" key="1">
    <source>
        <dbReference type="EMBL" id="MPC97726.1"/>
    </source>
</evidence>
<proteinExistence type="predicted"/>
<gene>
    <name evidence="1" type="ORF">E2C01_093055</name>
</gene>
<dbReference type="EMBL" id="VSRR010111187">
    <property type="protein sequence ID" value="MPC97726.1"/>
    <property type="molecule type" value="Genomic_DNA"/>
</dbReference>
<evidence type="ECO:0000313" key="2">
    <source>
        <dbReference type="Proteomes" id="UP000324222"/>
    </source>
</evidence>
<dbReference type="Proteomes" id="UP000324222">
    <property type="component" value="Unassembled WGS sequence"/>
</dbReference>
<organism evidence="1 2">
    <name type="scientific">Portunus trituberculatus</name>
    <name type="common">Swimming crab</name>
    <name type="synonym">Neptunus trituberculatus</name>
    <dbReference type="NCBI Taxonomy" id="210409"/>
    <lineage>
        <taxon>Eukaryota</taxon>
        <taxon>Metazoa</taxon>
        <taxon>Ecdysozoa</taxon>
        <taxon>Arthropoda</taxon>
        <taxon>Crustacea</taxon>
        <taxon>Multicrustacea</taxon>
        <taxon>Malacostraca</taxon>
        <taxon>Eumalacostraca</taxon>
        <taxon>Eucarida</taxon>
        <taxon>Decapoda</taxon>
        <taxon>Pleocyemata</taxon>
        <taxon>Brachyura</taxon>
        <taxon>Eubrachyura</taxon>
        <taxon>Portunoidea</taxon>
        <taxon>Portunidae</taxon>
        <taxon>Portuninae</taxon>
        <taxon>Portunus</taxon>
    </lineage>
</organism>
<comment type="caution">
    <text evidence="1">The sequence shown here is derived from an EMBL/GenBank/DDBJ whole genome shotgun (WGS) entry which is preliminary data.</text>
</comment>
<accession>A0A5B7JTV7</accession>
<dbReference type="AlphaFoldDB" id="A0A5B7JTV7"/>
<protein>
    <submittedName>
        <fullName evidence="1">Uncharacterized protein</fullName>
    </submittedName>
</protein>
<name>A0A5B7JTV7_PORTR</name>
<reference evidence="1 2" key="1">
    <citation type="submission" date="2019-05" db="EMBL/GenBank/DDBJ databases">
        <title>Another draft genome of Portunus trituberculatus and its Hox gene families provides insights of decapod evolution.</title>
        <authorList>
            <person name="Jeong J.-H."/>
            <person name="Song I."/>
            <person name="Kim S."/>
            <person name="Choi T."/>
            <person name="Kim D."/>
            <person name="Ryu S."/>
            <person name="Kim W."/>
        </authorList>
    </citation>
    <scope>NUCLEOTIDE SEQUENCE [LARGE SCALE GENOMIC DNA]</scope>
    <source>
        <tissue evidence="1">Muscle</tissue>
    </source>
</reference>